<dbReference type="AlphaFoldDB" id="A0A3L7AES5"/>
<evidence type="ECO:0000256" key="2">
    <source>
        <dbReference type="ARBA" id="ARBA00023002"/>
    </source>
</evidence>
<dbReference type="InterPro" id="IPR006139">
    <property type="entry name" value="D-isomer_2_OHA_DH_cat_dom"/>
</dbReference>
<evidence type="ECO:0000256" key="1">
    <source>
        <dbReference type="ARBA" id="ARBA00005854"/>
    </source>
</evidence>
<dbReference type="PANTHER" id="PTHR43761:SF1">
    <property type="entry name" value="D-ISOMER SPECIFIC 2-HYDROXYACID DEHYDROGENASE CATALYTIC DOMAIN-CONTAINING PROTEIN-RELATED"/>
    <property type="match status" value="1"/>
</dbReference>
<evidence type="ECO:0000313" key="7">
    <source>
        <dbReference type="EMBL" id="RLP78505.1"/>
    </source>
</evidence>
<reference evidence="7 8" key="1">
    <citation type="submission" date="2018-10" db="EMBL/GenBank/DDBJ databases">
        <title>Xanthobacter tagetidis genome sequencing and assembly.</title>
        <authorList>
            <person name="Maclea K.S."/>
            <person name="Goen A.E."/>
            <person name="Fatima S.A."/>
        </authorList>
    </citation>
    <scope>NUCLEOTIDE SEQUENCE [LARGE SCALE GENOMIC DNA]</scope>
    <source>
        <strain evidence="7 8">ATCC 700314</strain>
    </source>
</reference>
<comment type="caution">
    <text evidence="7">The sequence shown here is derived from an EMBL/GenBank/DDBJ whole genome shotgun (WGS) entry which is preliminary data.</text>
</comment>
<evidence type="ECO:0000259" key="5">
    <source>
        <dbReference type="Pfam" id="PF00389"/>
    </source>
</evidence>
<evidence type="ECO:0000313" key="8">
    <source>
        <dbReference type="Proteomes" id="UP000269692"/>
    </source>
</evidence>
<evidence type="ECO:0000256" key="4">
    <source>
        <dbReference type="RuleBase" id="RU003719"/>
    </source>
</evidence>
<dbReference type="InterPro" id="IPR050418">
    <property type="entry name" value="D-iso_2-hydroxyacid_DH_PdxB"/>
</dbReference>
<dbReference type="Proteomes" id="UP000269692">
    <property type="component" value="Unassembled WGS sequence"/>
</dbReference>
<evidence type="ECO:0000259" key="6">
    <source>
        <dbReference type="Pfam" id="PF02826"/>
    </source>
</evidence>
<dbReference type="InterPro" id="IPR029753">
    <property type="entry name" value="D-isomer_DH_CS"/>
</dbReference>
<keyword evidence="2 4" id="KW-0560">Oxidoreductase</keyword>
<comment type="similarity">
    <text evidence="1 4">Belongs to the D-isomer specific 2-hydroxyacid dehydrogenase family.</text>
</comment>
<dbReference type="InterPro" id="IPR006140">
    <property type="entry name" value="D-isomer_DH_NAD-bd"/>
</dbReference>
<evidence type="ECO:0000256" key="3">
    <source>
        <dbReference type="ARBA" id="ARBA00023027"/>
    </source>
</evidence>
<dbReference type="Pfam" id="PF02826">
    <property type="entry name" value="2-Hacid_dh_C"/>
    <property type="match status" value="1"/>
</dbReference>
<gene>
    <name evidence="7" type="ORF">D9R14_11950</name>
</gene>
<proteinExistence type="inferred from homology"/>
<organism evidence="7 8">
    <name type="scientific">Xanthobacter tagetidis</name>
    <dbReference type="NCBI Taxonomy" id="60216"/>
    <lineage>
        <taxon>Bacteria</taxon>
        <taxon>Pseudomonadati</taxon>
        <taxon>Pseudomonadota</taxon>
        <taxon>Alphaproteobacteria</taxon>
        <taxon>Hyphomicrobiales</taxon>
        <taxon>Xanthobacteraceae</taxon>
        <taxon>Xanthobacter</taxon>
    </lineage>
</organism>
<dbReference type="PROSITE" id="PS00671">
    <property type="entry name" value="D_2_HYDROXYACID_DH_3"/>
    <property type="match status" value="1"/>
</dbReference>
<dbReference type="PANTHER" id="PTHR43761">
    <property type="entry name" value="D-ISOMER SPECIFIC 2-HYDROXYACID DEHYDROGENASE FAMILY PROTEIN (AFU_ORTHOLOGUE AFUA_1G13630)"/>
    <property type="match status" value="1"/>
</dbReference>
<accession>A0A3L7AES5</accession>
<dbReference type="InterPro" id="IPR036291">
    <property type="entry name" value="NAD(P)-bd_dom_sf"/>
</dbReference>
<keyword evidence="3" id="KW-0520">NAD</keyword>
<dbReference type="GO" id="GO:0051287">
    <property type="term" value="F:NAD binding"/>
    <property type="evidence" value="ECO:0007669"/>
    <property type="project" value="InterPro"/>
</dbReference>
<sequence>MPAVIITEFMDQDGVDLIAARHETVYDPDLVDRPAALAALLADCRGLIVRNRTQVRPQLLAQAPHLKTVGRLGVGLDNIDLPACGAAGIRVLPATGTNDETVAEFVMGALLSLTRGGAFQATAEVAAGVWPRTRFKARDAKGMRLGLIGFGAIARQVALRAKAFGITVSACDPFVPEGDPAWALADRRCADVASLMADVDILSIHVPLTDQTRHLVDAAALAQLPHGAYLINTARGGIVDEPALVAALKSGALAGAMLDVMETEPVAAGSHLADVPNLLLSPHIAGITKDAVLRASLLVADNVARVLEGAAPTVADAAAGRR</sequence>
<dbReference type="SUPFAM" id="SSF52283">
    <property type="entry name" value="Formate/glycerate dehydrogenase catalytic domain-like"/>
    <property type="match status" value="1"/>
</dbReference>
<dbReference type="RefSeq" id="WP_121623557.1">
    <property type="nucleotide sequence ID" value="NZ_JACIIW010000001.1"/>
</dbReference>
<dbReference type="CDD" id="cd12173">
    <property type="entry name" value="PGDH_4"/>
    <property type="match status" value="1"/>
</dbReference>
<name>A0A3L7AES5_9HYPH</name>
<dbReference type="Gene3D" id="3.40.50.720">
    <property type="entry name" value="NAD(P)-binding Rossmann-like Domain"/>
    <property type="match status" value="2"/>
</dbReference>
<feature type="domain" description="D-isomer specific 2-hydroxyacid dehydrogenase NAD-binding" evidence="6">
    <location>
        <begin position="108"/>
        <end position="285"/>
    </location>
</feature>
<dbReference type="Pfam" id="PF00389">
    <property type="entry name" value="2-Hacid_dh"/>
    <property type="match status" value="1"/>
</dbReference>
<keyword evidence="8" id="KW-1185">Reference proteome</keyword>
<protein>
    <submittedName>
        <fullName evidence="7">3-phosphoglycerate dehydrogenase</fullName>
    </submittedName>
</protein>
<dbReference type="SUPFAM" id="SSF51735">
    <property type="entry name" value="NAD(P)-binding Rossmann-fold domains"/>
    <property type="match status" value="1"/>
</dbReference>
<dbReference type="GO" id="GO:0016616">
    <property type="term" value="F:oxidoreductase activity, acting on the CH-OH group of donors, NAD or NADP as acceptor"/>
    <property type="evidence" value="ECO:0007669"/>
    <property type="project" value="InterPro"/>
</dbReference>
<feature type="domain" description="D-isomer specific 2-hydroxyacid dehydrogenase catalytic" evidence="5">
    <location>
        <begin position="5"/>
        <end position="312"/>
    </location>
</feature>
<dbReference type="EMBL" id="RCTF01000008">
    <property type="protein sequence ID" value="RLP78505.1"/>
    <property type="molecule type" value="Genomic_DNA"/>
</dbReference>
<dbReference type="OrthoDB" id="9793626at2"/>